<evidence type="ECO:0000313" key="10">
    <source>
        <dbReference type="EMBL" id="KAK6165605.1"/>
    </source>
</evidence>
<evidence type="ECO:0000256" key="2">
    <source>
        <dbReference type="ARBA" id="ARBA00006339"/>
    </source>
</evidence>
<keyword evidence="4" id="KW-0812">Transmembrane</keyword>
<dbReference type="AlphaFoldDB" id="A0AAN8J3Y0"/>
<keyword evidence="9" id="KW-0119">Carbohydrate metabolism</keyword>
<organism evidence="10 11">
    <name type="scientific">Patella caerulea</name>
    <name type="common">Rayed Mediterranean limpet</name>
    <dbReference type="NCBI Taxonomy" id="87958"/>
    <lineage>
        <taxon>Eukaryota</taxon>
        <taxon>Metazoa</taxon>
        <taxon>Spiralia</taxon>
        <taxon>Lophotrochozoa</taxon>
        <taxon>Mollusca</taxon>
        <taxon>Gastropoda</taxon>
        <taxon>Patellogastropoda</taxon>
        <taxon>Patelloidea</taxon>
        <taxon>Patellidae</taxon>
        <taxon>Patella</taxon>
    </lineage>
</organism>
<dbReference type="InterPro" id="IPR018011">
    <property type="entry name" value="Carb_sulfotrans_8-10"/>
</dbReference>
<comment type="caution">
    <text evidence="10">The sequence shown here is derived from an EMBL/GenBank/DDBJ whole genome shotgun (WGS) entry which is preliminary data.</text>
</comment>
<keyword evidence="11" id="KW-1185">Reference proteome</keyword>
<keyword evidence="7" id="KW-0472">Membrane</keyword>
<gene>
    <name evidence="10" type="ORF">SNE40_022503</name>
</gene>
<evidence type="ECO:0000256" key="9">
    <source>
        <dbReference type="RuleBase" id="RU364020"/>
    </source>
</evidence>
<reference evidence="10 11" key="1">
    <citation type="submission" date="2024-01" db="EMBL/GenBank/DDBJ databases">
        <title>The genome of the rayed Mediterranean limpet Patella caerulea (Linnaeus, 1758).</title>
        <authorList>
            <person name="Anh-Thu Weber A."/>
            <person name="Halstead-Nussloch G."/>
        </authorList>
    </citation>
    <scope>NUCLEOTIDE SEQUENCE [LARGE SCALE GENOMIC DNA]</scope>
    <source>
        <strain evidence="10">AATW-2023a</strain>
        <tissue evidence="10">Whole specimen</tissue>
    </source>
</reference>
<dbReference type="EC" id="2.8.2.-" evidence="9"/>
<protein>
    <recommendedName>
        <fullName evidence="9">Carbohydrate sulfotransferase</fullName>
        <ecNumber evidence="9">2.8.2.-</ecNumber>
    </recommendedName>
</protein>
<evidence type="ECO:0000256" key="6">
    <source>
        <dbReference type="ARBA" id="ARBA00023034"/>
    </source>
</evidence>
<evidence type="ECO:0000256" key="3">
    <source>
        <dbReference type="ARBA" id="ARBA00022679"/>
    </source>
</evidence>
<evidence type="ECO:0000313" key="11">
    <source>
        <dbReference type="Proteomes" id="UP001347796"/>
    </source>
</evidence>
<evidence type="ECO:0000256" key="8">
    <source>
        <dbReference type="ARBA" id="ARBA00023180"/>
    </source>
</evidence>
<dbReference type="Proteomes" id="UP001347796">
    <property type="component" value="Unassembled WGS sequence"/>
</dbReference>
<keyword evidence="3 9" id="KW-0808">Transferase</keyword>
<evidence type="ECO:0000256" key="7">
    <source>
        <dbReference type="ARBA" id="ARBA00023136"/>
    </source>
</evidence>
<keyword evidence="6 9" id="KW-0333">Golgi apparatus</keyword>
<dbReference type="Pfam" id="PF03567">
    <property type="entry name" value="Sulfotransfer_2"/>
    <property type="match status" value="1"/>
</dbReference>
<dbReference type="GO" id="GO:0016051">
    <property type="term" value="P:carbohydrate biosynthetic process"/>
    <property type="evidence" value="ECO:0007669"/>
    <property type="project" value="InterPro"/>
</dbReference>
<accession>A0AAN8J3Y0</accession>
<comment type="similarity">
    <text evidence="2 9">Belongs to the sulfotransferase 2 family.</text>
</comment>
<keyword evidence="5" id="KW-1133">Transmembrane helix</keyword>
<keyword evidence="8 9" id="KW-0325">Glycoprotein</keyword>
<evidence type="ECO:0000256" key="5">
    <source>
        <dbReference type="ARBA" id="ARBA00022989"/>
    </source>
</evidence>
<dbReference type="GO" id="GO:0000139">
    <property type="term" value="C:Golgi membrane"/>
    <property type="evidence" value="ECO:0007669"/>
    <property type="project" value="UniProtKB-SubCell"/>
</dbReference>
<dbReference type="PANTHER" id="PTHR12137">
    <property type="entry name" value="CARBOHYDRATE SULFOTRANSFERASE"/>
    <property type="match status" value="1"/>
</dbReference>
<dbReference type="PANTHER" id="PTHR12137:SF54">
    <property type="entry name" value="CARBOHYDRATE SULFOTRANSFERASE"/>
    <property type="match status" value="1"/>
</dbReference>
<sequence length="418" mass="48821">MNFHISRKKVFLCIGINILTILCVYELSLSAENNVILQKINLLRSKPTDYIQLELSGRRNNMSNYCHRRVSQNTTKRTLEKIKRKLMYSPEKKFLYCPVAKVGSTFWRRLFLIVNGVSKTNNPFNVSANRIYSNRYSAIKQDFSVIRNSLKFIMVREPYSRILSAYANKLFDINPVYWSMYGRKVIKAVRKNPSNKSLSCGHDVTFPELVRYVVKPRAMKDSHFIPISDKCSPCVVKYDIIGKMETFKRDTLHVLGRLNLTQLVMSEALQAMEEGMEIDTIKGNTNNLLNYLSNKKTLKCVTYEEAFKRKWRNLQIRGVIGSDVKYPFKRGEEEKISRSQLISVFQNASRRSGSRESRRKNRELALLEAYSKVEKKYLIKLSKYLKNDCSTFSYDCRPRNLFENNLKPQTKFFNIGDL</sequence>
<dbReference type="InterPro" id="IPR005331">
    <property type="entry name" value="Sulfotransferase"/>
</dbReference>
<evidence type="ECO:0000256" key="4">
    <source>
        <dbReference type="ARBA" id="ARBA00022692"/>
    </source>
</evidence>
<dbReference type="EMBL" id="JAZGQO010000021">
    <property type="protein sequence ID" value="KAK6165605.1"/>
    <property type="molecule type" value="Genomic_DNA"/>
</dbReference>
<evidence type="ECO:0000256" key="1">
    <source>
        <dbReference type="ARBA" id="ARBA00004323"/>
    </source>
</evidence>
<dbReference type="GO" id="GO:0008146">
    <property type="term" value="F:sulfotransferase activity"/>
    <property type="evidence" value="ECO:0007669"/>
    <property type="project" value="InterPro"/>
</dbReference>
<name>A0AAN8J3Y0_PATCE</name>
<comment type="subcellular location">
    <subcellularLocation>
        <location evidence="1 9">Golgi apparatus membrane</location>
        <topology evidence="1 9">Single-pass type II membrane protein</topology>
    </subcellularLocation>
</comment>
<keyword evidence="9" id="KW-0735">Signal-anchor</keyword>
<proteinExistence type="inferred from homology"/>